<feature type="transmembrane region" description="Helical" evidence="2">
    <location>
        <begin position="49"/>
        <end position="68"/>
    </location>
</feature>
<keyword evidence="1 2" id="KW-0812">Transmembrane</keyword>
<organism evidence="3 4">
    <name type="scientific">Devosia chinhatensis</name>
    <dbReference type="NCBI Taxonomy" id="429727"/>
    <lineage>
        <taxon>Bacteria</taxon>
        <taxon>Pseudomonadati</taxon>
        <taxon>Pseudomonadota</taxon>
        <taxon>Alphaproteobacteria</taxon>
        <taxon>Hyphomicrobiales</taxon>
        <taxon>Devosiaceae</taxon>
        <taxon>Devosia</taxon>
    </lineage>
</organism>
<dbReference type="AlphaFoldDB" id="A0A0F5FRN7"/>
<dbReference type="InterPro" id="IPR001626">
    <property type="entry name" value="ABC_TroCD"/>
</dbReference>
<comment type="subcellular location">
    <subcellularLocation>
        <location evidence="1">Cell membrane</location>
        <topology evidence="1">Multi-pass membrane protein</topology>
    </subcellularLocation>
</comment>
<keyword evidence="2" id="KW-0472">Membrane</keyword>
<accession>A0A0F5FRN7</accession>
<dbReference type="Pfam" id="PF00950">
    <property type="entry name" value="ABC-3"/>
    <property type="match status" value="1"/>
</dbReference>
<comment type="similarity">
    <text evidence="1">Belongs to the ABC-3 integral membrane protein family.</text>
</comment>
<keyword evidence="4" id="KW-1185">Reference proteome</keyword>
<reference evidence="3 4" key="1">
    <citation type="submission" date="2015-03" db="EMBL/GenBank/DDBJ databases">
        <authorList>
            <person name="Hassan Y."/>
            <person name="Lepp D."/>
            <person name="Li X.-Z."/>
            <person name="Zhou T."/>
        </authorList>
    </citation>
    <scope>NUCLEOTIDE SEQUENCE [LARGE SCALE GENOMIC DNA]</scope>
    <source>
        <strain evidence="3 4">IPL18</strain>
    </source>
</reference>
<dbReference type="GO" id="GO:0043190">
    <property type="term" value="C:ATP-binding cassette (ABC) transporter complex"/>
    <property type="evidence" value="ECO:0007669"/>
    <property type="project" value="InterPro"/>
</dbReference>
<proteinExistence type="inferred from homology"/>
<dbReference type="STRING" id="429727.VE26_00125"/>
<gene>
    <name evidence="3" type="ORF">VE26_00125</name>
</gene>
<comment type="caution">
    <text evidence="3">The sequence shown here is derived from an EMBL/GenBank/DDBJ whole genome shotgun (WGS) entry which is preliminary data.</text>
</comment>
<feature type="transmembrane region" description="Helical" evidence="2">
    <location>
        <begin position="20"/>
        <end position="43"/>
    </location>
</feature>
<dbReference type="GO" id="GO:0055085">
    <property type="term" value="P:transmembrane transport"/>
    <property type="evidence" value="ECO:0007669"/>
    <property type="project" value="InterPro"/>
</dbReference>
<evidence type="ECO:0000313" key="4">
    <source>
        <dbReference type="Proteomes" id="UP000033649"/>
    </source>
</evidence>
<name>A0A0F5FRN7_9HYPH</name>
<protein>
    <submittedName>
        <fullName evidence="3">Uncharacterized protein</fullName>
    </submittedName>
</protein>
<dbReference type="EMBL" id="JZEY01000028">
    <property type="protein sequence ID" value="KKB10842.1"/>
    <property type="molecule type" value="Genomic_DNA"/>
</dbReference>
<sequence>LALPPLTRPRPLACLLTPRFAVLLLVAPAISLSASLPGVYLSFFLDSAPAPTIVLLMSLCFVVVLLATQRKTVATVLRWVARRTTTKQRLISKTMVGAGALSRKKLR</sequence>
<evidence type="ECO:0000256" key="1">
    <source>
        <dbReference type="RuleBase" id="RU003943"/>
    </source>
</evidence>
<feature type="non-terminal residue" evidence="3">
    <location>
        <position position="1"/>
    </location>
</feature>
<keyword evidence="1" id="KW-0813">Transport</keyword>
<dbReference type="Proteomes" id="UP000033649">
    <property type="component" value="Unassembled WGS sequence"/>
</dbReference>
<evidence type="ECO:0000256" key="2">
    <source>
        <dbReference type="SAM" id="Phobius"/>
    </source>
</evidence>
<evidence type="ECO:0000313" key="3">
    <source>
        <dbReference type="EMBL" id="KKB10842.1"/>
    </source>
</evidence>
<keyword evidence="2" id="KW-1133">Transmembrane helix</keyword>